<keyword evidence="2 5" id="KW-0812">Transmembrane</keyword>
<feature type="transmembrane region" description="Helical" evidence="5">
    <location>
        <begin position="138"/>
        <end position="160"/>
    </location>
</feature>
<dbReference type="GO" id="GO:0016020">
    <property type="term" value="C:membrane"/>
    <property type="evidence" value="ECO:0007669"/>
    <property type="project" value="UniProtKB-SubCell"/>
</dbReference>
<dbReference type="SUPFAM" id="SSF103473">
    <property type="entry name" value="MFS general substrate transporter"/>
    <property type="match status" value="1"/>
</dbReference>
<dbReference type="PANTHER" id="PTHR23507:SF1">
    <property type="entry name" value="FI18259P1-RELATED"/>
    <property type="match status" value="1"/>
</dbReference>
<protein>
    <submittedName>
        <fullName evidence="6">Uncharacterized protein</fullName>
    </submittedName>
</protein>
<comment type="caution">
    <text evidence="6">The sequence shown here is derived from an EMBL/GenBank/DDBJ whole genome shotgun (WGS) entry which is preliminary data.</text>
</comment>
<feature type="transmembrane region" description="Helical" evidence="5">
    <location>
        <begin position="20"/>
        <end position="39"/>
    </location>
</feature>
<evidence type="ECO:0000313" key="7">
    <source>
        <dbReference type="Proteomes" id="UP000791440"/>
    </source>
</evidence>
<name>A0A922CYG6_MANSE</name>
<evidence type="ECO:0000256" key="5">
    <source>
        <dbReference type="SAM" id="Phobius"/>
    </source>
</evidence>
<accession>A0A922CYG6</accession>
<keyword evidence="3 5" id="KW-1133">Transmembrane helix</keyword>
<reference evidence="6" key="1">
    <citation type="journal article" date="2016" name="Insect Biochem. Mol. Biol.">
        <title>Multifaceted biological insights from a draft genome sequence of the tobacco hornworm moth, Manduca sexta.</title>
        <authorList>
            <person name="Kanost M.R."/>
            <person name="Arrese E.L."/>
            <person name="Cao X."/>
            <person name="Chen Y.R."/>
            <person name="Chellapilla S."/>
            <person name="Goldsmith M.R."/>
            <person name="Grosse-Wilde E."/>
            <person name="Heckel D.G."/>
            <person name="Herndon N."/>
            <person name="Jiang H."/>
            <person name="Papanicolaou A."/>
            <person name="Qu J."/>
            <person name="Soulages J.L."/>
            <person name="Vogel H."/>
            <person name="Walters J."/>
            <person name="Waterhouse R.M."/>
            <person name="Ahn S.J."/>
            <person name="Almeida F.C."/>
            <person name="An C."/>
            <person name="Aqrawi P."/>
            <person name="Bretschneider A."/>
            <person name="Bryant W.B."/>
            <person name="Bucks S."/>
            <person name="Chao H."/>
            <person name="Chevignon G."/>
            <person name="Christen J.M."/>
            <person name="Clarke D.F."/>
            <person name="Dittmer N.T."/>
            <person name="Ferguson L.C.F."/>
            <person name="Garavelou S."/>
            <person name="Gordon K.H.J."/>
            <person name="Gunaratna R.T."/>
            <person name="Han Y."/>
            <person name="Hauser F."/>
            <person name="He Y."/>
            <person name="Heidel-Fischer H."/>
            <person name="Hirsh A."/>
            <person name="Hu Y."/>
            <person name="Jiang H."/>
            <person name="Kalra D."/>
            <person name="Klinner C."/>
            <person name="Konig C."/>
            <person name="Kovar C."/>
            <person name="Kroll A.R."/>
            <person name="Kuwar S.S."/>
            <person name="Lee S.L."/>
            <person name="Lehman R."/>
            <person name="Li K."/>
            <person name="Li Z."/>
            <person name="Liang H."/>
            <person name="Lovelace S."/>
            <person name="Lu Z."/>
            <person name="Mansfield J.H."/>
            <person name="McCulloch K.J."/>
            <person name="Mathew T."/>
            <person name="Morton B."/>
            <person name="Muzny D.M."/>
            <person name="Neunemann D."/>
            <person name="Ongeri F."/>
            <person name="Pauchet Y."/>
            <person name="Pu L.L."/>
            <person name="Pyrousis I."/>
            <person name="Rao X.J."/>
            <person name="Redding A."/>
            <person name="Roesel C."/>
            <person name="Sanchez-Gracia A."/>
            <person name="Schaack S."/>
            <person name="Shukla A."/>
            <person name="Tetreau G."/>
            <person name="Wang Y."/>
            <person name="Xiong G.H."/>
            <person name="Traut W."/>
            <person name="Walsh T.K."/>
            <person name="Worley K.C."/>
            <person name="Wu D."/>
            <person name="Wu W."/>
            <person name="Wu Y.Q."/>
            <person name="Zhang X."/>
            <person name="Zou Z."/>
            <person name="Zucker H."/>
            <person name="Briscoe A.D."/>
            <person name="Burmester T."/>
            <person name="Clem R.J."/>
            <person name="Feyereisen R."/>
            <person name="Grimmelikhuijzen C.J.P."/>
            <person name="Hamodrakas S.J."/>
            <person name="Hansson B.S."/>
            <person name="Huguet E."/>
            <person name="Jermiin L.S."/>
            <person name="Lan Q."/>
            <person name="Lehman H.K."/>
            <person name="Lorenzen M."/>
            <person name="Merzendorfer H."/>
            <person name="Michalopoulos I."/>
            <person name="Morton D.B."/>
            <person name="Muthukrishnan S."/>
            <person name="Oakeshott J.G."/>
            <person name="Palmer W."/>
            <person name="Park Y."/>
            <person name="Passarelli A.L."/>
            <person name="Rozas J."/>
            <person name="Schwartz L.M."/>
            <person name="Smith W."/>
            <person name="Southgate A."/>
            <person name="Vilcinskas A."/>
            <person name="Vogt R."/>
            <person name="Wang P."/>
            <person name="Werren J."/>
            <person name="Yu X.Q."/>
            <person name="Zhou J.J."/>
            <person name="Brown S.J."/>
            <person name="Scherer S.E."/>
            <person name="Richards S."/>
            <person name="Blissard G.W."/>
        </authorList>
    </citation>
    <scope>NUCLEOTIDE SEQUENCE</scope>
</reference>
<evidence type="ECO:0000256" key="2">
    <source>
        <dbReference type="ARBA" id="ARBA00022692"/>
    </source>
</evidence>
<comment type="subcellular location">
    <subcellularLocation>
        <location evidence="1">Membrane</location>
        <topology evidence="1">Multi-pass membrane protein</topology>
    </subcellularLocation>
</comment>
<feature type="transmembrane region" description="Helical" evidence="5">
    <location>
        <begin position="71"/>
        <end position="94"/>
    </location>
</feature>
<keyword evidence="7" id="KW-1185">Reference proteome</keyword>
<evidence type="ECO:0000256" key="1">
    <source>
        <dbReference type="ARBA" id="ARBA00004141"/>
    </source>
</evidence>
<feature type="transmembrane region" description="Helical" evidence="5">
    <location>
        <begin position="106"/>
        <end position="126"/>
    </location>
</feature>
<dbReference type="GO" id="GO:0022857">
    <property type="term" value="F:transmembrane transporter activity"/>
    <property type="evidence" value="ECO:0007669"/>
    <property type="project" value="TreeGrafter"/>
</dbReference>
<gene>
    <name evidence="6" type="ORF">O3G_MSEX013622</name>
</gene>
<evidence type="ECO:0000256" key="4">
    <source>
        <dbReference type="ARBA" id="ARBA00023136"/>
    </source>
</evidence>
<evidence type="ECO:0000256" key="3">
    <source>
        <dbReference type="ARBA" id="ARBA00022989"/>
    </source>
</evidence>
<dbReference type="AlphaFoldDB" id="A0A922CYG6"/>
<sequence length="173" mass="19605">MLTRYRFNWNDVQFSFYQTYHFLVSLIGSMISLLLFSKYLKWDDTILGIIATTSKILSSFVYCFAPTSAIFYTASLVDILSGAMLALLSVRSIFTKLMSPYELGKATSLLVLIENLTPLMYVPIYTKIYTATMDTLPGAIYLFGAAMTIPGLLIFIYLFIVHRIDSRKKAIPN</sequence>
<dbReference type="EMBL" id="JH668925">
    <property type="protein sequence ID" value="KAG6463042.1"/>
    <property type="molecule type" value="Genomic_DNA"/>
</dbReference>
<proteinExistence type="predicted"/>
<dbReference type="Proteomes" id="UP000791440">
    <property type="component" value="Unassembled WGS sequence"/>
</dbReference>
<evidence type="ECO:0000313" key="6">
    <source>
        <dbReference type="EMBL" id="KAG6463042.1"/>
    </source>
</evidence>
<feature type="transmembrane region" description="Helical" evidence="5">
    <location>
        <begin position="46"/>
        <end position="65"/>
    </location>
</feature>
<organism evidence="6 7">
    <name type="scientific">Manduca sexta</name>
    <name type="common">Tobacco hawkmoth</name>
    <name type="synonym">Tobacco hornworm</name>
    <dbReference type="NCBI Taxonomy" id="7130"/>
    <lineage>
        <taxon>Eukaryota</taxon>
        <taxon>Metazoa</taxon>
        <taxon>Ecdysozoa</taxon>
        <taxon>Arthropoda</taxon>
        <taxon>Hexapoda</taxon>
        <taxon>Insecta</taxon>
        <taxon>Pterygota</taxon>
        <taxon>Neoptera</taxon>
        <taxon>Endopterygota</taxon>
        <taxon>Lepidoptera</taxon>
        <taxon>Glossata</taxon>
        <taxon>Ditrysia</taxon>
        <taxon>Bombycoidea</taxon>
        <taxon>Sphingidae</taxon>
        <taxon>Sphinginae</taxon>
        <taxon>Sphingini</taxon>
        <taxon>Manduca</taxon>
    </lineage>
</organism>
<dbReference type="PANTHER" id="PTHR23507">
    <property type="entry name" value="ZGC:174356"/>
    <property type="match status" value="1"/>
</dbReference>
<keyword evidence="4 5" id="KW-0472">Membrane</keyword>
<dbReference type="InterPro" id="IPR036259">
    <property type="entry name" value="MFS_trans_sf"/>
</dbReference>
<reference evidence="6" key="2">
    <citation type="submission" date="2020-12" db="EMBL/GenBank/DDBJ databases">
        <authorList>
            <person name="Kanost M."/>
        </authorList>
    </citation>
    <scope>NUCLEOTIDE SEQUENCE</scope>
</reference>